<dbReference type="KEGG" id="als:DJ013_18295"/>
<proteinExistence type="predicted"/>
<dbReference type="RefSeq" id="WP_111373379.1">
    <property type="nucleotide sequence ID" value="NZ_CP029480.1"/>
</dbReference>
<gene>
    <name evidence="1" type="ORF">DJ013_18295</name>
</gene>
<dbReference type="PANTHER" id="PTHR38471">
    <property type="entry name" value="FOUR HELIX BUNDLE PROTEIN"/>
    <property type="match status" value="1"/>
</dbReference>
<dbReference type="Pfam" id="PF05635">
    <property type="entry name" value="23S_rRNA_IVP"/>
    <property type="match status" value="1"/>
</dbReference>
<dbReference type="OrthoDB" id="5515766at2"/>
<dbReference type="PANTHER" id="PTHR38471:SF2">
    <property type="entry name" value="FOUR HELIX BUNDLE PROTEIN"/>
    <property type="match status" value="1"/>
</dbReference>
<sequence length="119" mass="13743">MSKVEKFEDLKVWQSGLSMSIEIYKTLANCRDYGLKDQMCRSAVSIPSNIAEGFEKEYNKEFIRFLRISKGSAGELRTQIYVAQGIGIIDNTLAEKLLDQCRHISSMLRNLIKTREERF</sequence>
<reference evidence="1 2" key="1">
    <citation type="submission" date="2018-05" db="EMBL/GenBank/DDBJ databases">
        <title>Complete genome sequence of Arcticibacterium luteifluviistationis SM1504T, a cytophagaceae bacterium isolated from Arctic surface seawater.</title>
        <authorList>
            <person name="Li Y."/>
            <person name="Qin Q.-L."/>
        </authorList>
    </citation>
    <scope>NUCLEOTIDE SEQUENCE [LARGE SCALE GENOMIC DNA]</scope>
    <source>
        <strain evidence="1 2">SM1504</strain>
    </source>
</reference>
<dbReference type="Gene3D" id="1.20.1440.60">
    <property type="entry name" value="23S rRNA-intervening sequence"/>
    <property type="match status" value="1"/>
</dbReference>
<dbReference type="InterPro" id="IPR012657">
    <property type="entry name" value="23S_rRNA-intervening_sequence"/>
</dbReference>
<dbReference type="CDD" id="cd16377">
    <property type="entry name" value="23S_rRNA_IVP_like"/>
    <property type="match status" value="1"/>
</dbReference>
<organism evidence="1 2">
    <name type="scientific">Arcticibacterium luteifluviistationis</name>
    <dbReference type="NCBI Taxonomy" id="1784714"/>
    <lineage>
        <taxon>Bacteria</taxon>
        <taxon>Pseudomonadati</taxon>
        <taxon>Bacteroidota</taxon>
        <taxon>Cytophagia</taxon>
        <taxon>Cytophagales</taxon>
        <taxon>Leadbetterellaceae</taxon>
        <taxon>Arcticibacterium</taxon>
    </lineage>
</organism>
<name>A0A2Z4GFR4_9BACT</name>
<dbReference type="NCBIfam" id="NF008912">
    <property type="entry name" value="PRK12275.1-6"/>
    <property type="match status" value="1"/>
</dbReference>
<protein>
    <submittedName>
        <fullName evidence="1">Four helix bundle protein</fullName>
    </submittedName>
</protein>
<evidence type="ECO:0000313" key="1">
    <source>
        <dbReference type="EMBL" id="AWW00012.1"/>
    </source>
</evidence>
<accession>A0A2Z4GFR4</accession>
<dbReference type="SUPFAM" id="SSF158446">
    <property type="entry name" value="IVS-encoded protein-like"/>
    <property type="match status" value="1"/>
</dbReference>
<evidence type="ECO:0000313" key="2">
    <source>
        <dbReference type="Proteomes" id="UP000249873"/>
    </source>
</evidence>
<keyword evidence="2" id="KW-1185">Reference proteome</keyword>
<dbReference type="NCBIfam" id="TIGR02436">
    <property type="entry name" value="four helix bundle protein"/>
    <property type="match status" value="1"/>
</dbReference>
<dbReference type="InterPro" id="IPR036583">
    <property type="entry name" value="23S_rRNA_IVS_sf"/>
</dbReference>
<dbReference type="AlphaFoldDB" id="A0A2Z4GFR4"/>
<dbReference type="Proteomes" id="UP000249873">
    <property type="component" value="Chromosome"/>
</dbReference>
<dbReference type="EMBL" id="CP029480">
    <property type="protein sequence ID" value="AWW00012.1"/>
    <property type="molecule type" value="Genomic_DNA"/>
</dbReference>